<organism evidence="8">
    <name type="scientific">mine drainage metagenome</name>
    <dbReference type="NCBI Taxonomy" id="410659"/>
    <lineage>
        <taxon>unclassified sequences</taxon>
        <taxon>metagenomes</taxon>
        <taxon>ecological metagenomes</taxon>
    </lineage>
</organism>
<evidence type="ECO:0000256" key="5">
    <source>
        <dbReference type="ARBA" id="ARBA00023136"/>
    </source>
</evidence>
<comment type="caution">
    <text evidence="8">The sequence shown here is derived from an EMBL/GenBank/DDBJ whole genome shotgun (WGS) entry which is preliminary data.</text>
</comment>
<feature type="domain" description="ABC3 transporter permease C-terminal" evidence="7">
    <location>
        <begin position="95"/>
        <end position="197"/>
    </location>
</feature>
<dbReference type="GO" id="GO:0044874">
    <property type="term" value="P:lipoprotein localization to outer membrane"/>
    <property type="evidence" value="ECO:0007669"/>
    <property type="project" value="TreeGrafter"/>
</dbReference>
<keyword evidence="4 6" id="KW-1133">Transmembrane helix</keyword>
<evidence type="ECO:0000256" key="1">
    <source>
        <dbReference type="ARBA" id="ARBA00004651"/>
    </source>
</evidence>
<evidence type="ECO:0000313" key="8">
    <source>
        <dbReference type="EMBL" id="OIQ71813.1"/>
    </source>
</evidence>
<proteinExistence type="predicted"/>
<keyword evidence="2" id="KW-1003">Cell membrane</keyword>
<name>A0A1J5Q795_9ZZZZ</name>
<evidence type="ECO:0000256" key="2">
    <source>
        <dbReference type="ARBA" id="ARBA00022475"/>
    </source>
</evidence>
<gene>
    <name evidence="8" type="ORF">GALL_465680</name>
</gene>
<evidence type="ECO:0000256" key="3">
    <source>
        <dbReference type="ARBA" id="ARBA00022692"/>
    </source>
</evidence>
<dbReference type="PANTHER" id="PTHR30489">
    <property type="entry name" value="LIPOPROTEIN-RELEASING SYSTEM TRANSMEMBRANE PROTEIN LOLE"/>
    <property type="match status" value="1"/>
</dbReference>
<keyword evidence="3 6" id="KW-0812">Transmembrane</keyword>
<feature type="transmembrane region" description="Helical" evidence="6">
    <location>
        <begin position="135"/>
        <end position="162"/>
    </location>
</feature>
<dbReference type="AlphaFoldDB" id="A0A1J5Q795"/>
<reference evidence="8" key="1">
    <citation type="submission" date="2016-10" db="EMBL/GenBank/DDBJ databases">
        <title>Sequence of Gallionella enrichment culture.</title>
        <authorList>
            <person name="Poehlein A."/>
            <person name="Muehling M."/>
            <person name="Daniel R."/>
        </authorList>
    </citation>
    <scope>NUCLEOTIDE SEQUENCE</scope>
</reference>
<dbReference type="PANTHER" id="PTHR30489:SF0">
    <property type="entry name" value="LIPOPROTEIN-RELEASING SYSTEM TRANSMEMBRANE PROTEIN LOLE"/>
    <property type="match status" value="1"/>
</dbReference>
<dbReference type="Pfam" id="PF02687">
    <property type="entry name" value="FtsX"/>
    <property type="match status" value="1"/>
</dbReference>
<sequence length="218" mass="23246">MKFHFIGIVQEFPTAPRDSFLVANAAYIAQQTRADGAEVVLLKTKTNPVDVARAARTIVASLPGVKVSDIRQARHLIGSSLTSVDLTGLTRLELGFAVLMVAGATGLILALGLADRRRIFSILSALGAKPKQLGAFLWSEALFIFITGALVGTATGFGLAWMLIKLLTGVFDPPPDFLSIPWPYLAAVFSVAFISAVVAVKGAQAETRVPAVQRMREL</sequence>
<dbReference type="GO" id="GO:0098797">
    <property type="term" value="C:plasma membrane protein complex"/>
    <property type="evidence" value="ECO:0007669"/>
    <property type="project" value="TreeGrafter"/>
</dbReference>
<feature type="transmembrane region" description="Helical" evidence="6">
    <location>
        <begin position="182"/>
        <end position="200"/>
    </location>
</feature>
<comment type="subcellular location">
    <subcellularLocation>
        <location evidence="1">Cell membrane</location>
        <topology evidence="1">Multi-pass membrane protein</topology>
    </subcellularLocation>
</comment>
<feature type="transmembrane region" description="Helical" evidence="6">
    <location>
        <begin position="94"/>
        <end position="114"/>
    </location>
</feature>
<evidence type="ECO:0000256" key="4">
    <source>
        <dbReference type="ARBA" id="ARBA00022989"/>
    </source>
</evidence>
<evidence type="ECO:0000259" key="7">
    <source>
        <dbReference type="Pfam" id="PF02687"/>
    </source>
</evidence>
<evidence type="ECO:0000256" key="6">
    <source>
        <dbReference type="SAM" id="Phobius"/>
    </source>
</evidence>
<protein>
    <submittedName>
        <fullName evidence="8">FtsX-like permease family protein</fullName>
    </submittedName>
</protein>
<dbReference type="EMBL" id="MLJW01003550">
    <property type="protein sequence ID" value="OIQ71813.1"/>
    <property type="molecule type" value="Genomic_DNA"/>
</dbReference>
<dbReference type="InterPro" id="IPR051447">
    <property type="entry name" value="Lipoprotein-release_system"/>
</dbReference>
<accession>A0A1J5Q795</accession>
<keyword evidence="5 6" id="KW-0472">Membrane</keyword>
<dbReference type="InterPro" id="IPR003838">
    <property type="entry name" value="ABC3_permease_C"/>
</dbReference>